<keyword evidence="4" id="KW-1185">Reference proteome</keyword>
<organism evidence="3 4">
    <name type="scientific">Natronococcus jeotgali DSM 18795</name>
    <dbReference type="NCBI Taxonomy" id="1227498"/>
    <lineage>
        <taxon>Archaea</taxon>
        <taxon>Methanobacteriati</taxon>
        <taxon>Methanobacteriota</taxon>
        <taxon>Stenosarchaea group</taxon>
        <taxon>Halobacteria</taxon>
        <taxon>Halobacteriales</taxon>
        <taxon>Natrialbaceae</taxon>
        <taxon>Natronococcus</taxon>
    </lineage>
</organism>
<dbReference type="Proteomes" id="UP000011531">
    <property type="component" value="Unassembled WGS sequence"/>
</dbReference>
<keyword evidence="1" id="KW-0175">Coiled coil</keyword>
<name>L9X5J1_9EURY</name>
<feature type="region of interest" description="Disordered" evidence="2">
    <location>
        <begin position="87"/>
        <end position="109"/>
    </location>
</feature>
<protein>
    <submittedName>
        <fullName evidence="3">Uncharacterized protein</fullName>
    </submittedName>
</protein>
<proteinExistence type="predicted"/>
<comment type="caution">
    <text evidence="3">The sequence shown here is derived from an EMBL/GenBank/DDBJ whole genome shotgun (WGS) entry which is preliminary data.</text>
</comment>
<dbReference type="PROSITE" id="PS51318">
    <property type="entry name" value="TAT"/>
    <property type="match status" value="1"/>
</dbReference>
<reference evidence="3 4" key="1">
    <citation type="journal article" date="2014" name="PLoS Genet.">
        <title>Phylogenetically driven sequencing of extremely halophilic archaea reveals strategies for static and dynamic osmo-response.</title>
        <authorList>
            <person name="Becker E.A."/>
            <person name="Seitzer P.M."/>
            <person name="Tritt A."/>
            <person name="Larsen D."/>
            <person name="Krusor M."/>
            <person name="Yao A.I."/>
            <person name="Wu D."/>
            <person name="Madern D."/>
            <person name="Eisen J.A."/>
            <person name="Darling A.E."/>
            <person name="Facciotti M.T."/>
        </authorList>
    </citation>
    <scope>NUCLEOTIDE SEQUENCE [LARGE SCALE GENOMIC DNA]</scope>
    <source>
        <strain evidence="3 4">DSM 18795</strain>
    </source>
</reference>
<feature type="region of interest" description="Disordered" evidence="2">
    <location>
        <begin position="141"/>
        <end position="199"/>
    </location>
</feature>
<accession>L9X5J1</accession>
<feature type="coiled-coil region" evidence="1">
    <location>
        <begin position="55"/>
        <end position="82"/>
    </location>
</feature>
<feature type="compositionally biased region" description="Acidic residues" evidence="2">
    <location>
        <begin position="156"/>
        <end position="175"/>
    </location>
</feature>
<dbReference type="InterPro" id="IPR006311">
    <property type="entry name" value="TAT_signal"/>
</dbReference>
<evidence type="ECO:0000313" key="3">
    <source>
        <dbReference type="EMBL" id="ELY56960.1"/>
    </source>
</evidence>
<feature type="compositionally biased region" description="Acidic residues" evidence="2">
    <location>
        <begin position="87"/>
        <end position="98"/>
    </location>
</feature>
<evidence type="ECO:0000256" key="2">
    <source>
        <dbReference type="SAM" id="MobiDB-lite"/>
    </source>
</evidence>
<dbReference type="PROSITE" id="PS51257">
    <property type="entry name" value="PROKAR_LIPOPROTEIN"/>
    <property type="match status" value="1"/>
</dbReference>
<evidence type="ECO:0000313" key="4">
    <source>
        <dbReference type="Proteomes" id="UP000011531"/>
    </source>
</evidence>
<gene>
    <name evidence="3" type="ORF">C492_14145</name>
</gene>
<evidence type="ECO:0000256" key="1">
    <source>
        <dbReference type="SAM" id="Coils"/>
    </source>
</evidence>
<dbReference type="EMBL" id="AOIA01000122">
    <property type="protein sequence ID" value="ELY56960.1"/>
    <property type="molecule type" value="Genomic_DNA"/>
</dbReference>
<sequence length="199" mass="20959">MTSEHDRRRFLQLTGTSAAAAVAGCADINPLSDGGDNGENGDVLTAVVGPSTAEIEELRERVAEEELDMTEAQQRQQELVEDAIEAFETRAEDDDGLSIEDASPEYGLYRVDGDAGTIVDELNGGSIASLSEGAAYDRILAERERRSEGGNVNPDGETDSNESDPDGERNDETDDGGQGTNGTESDDGPTDASSGEEVA</sequence>
<dbReference type="RefSeq" id="WP_008424548.1">
    <property type="nucleotide sequence ID" value="NZ_AOIA01000122.1"/>
</dbReference>
<dbReference type="AlphaFoldDB" id="L9X5J1"/>